<organism evidence="2 3">
    <name type="scientific">Kipferlia bialata</name>
    <dbReference type="NCBI Taxonomy" id="797122"/>
    <lineage>
        <taxon>Eukaryota</taxon>
        <taxon>Metamonada</taxon>
        <taxon>Carpediemonas-like organisms</taxon>
        <taxon>Kipferlia</taxon>
    </lineage>
</organism>
<name>A0A9K3GFY1_9EUKA</name>
<proteinExistence type="predicted"/>
<dbReference type="AlphaFoldDB" id="A0A9K3GFY1"/>
<comment type="caution">
    <text evidence="2">The sequence shown here is derived from an EMBL/GenBank/DDBJ whole genome shotgun (WGS) entry which is preliminary data.</text>
</comment>
<keyword evidence="3" id="KW-1185">Reference proteome</keyword>
<sequence>MAIPPIPPTFLSGYPIASRYLEPDSLVTAVQVSYNTVAALTREYGCQFYTLTPHPCEDNVEGEEEEGKPTPRATLQCTTPSLSLSLSPPKKDHVKGVQQPKATLQCTTLNLPFCYSAINGDGDEDKANMLNCV</sequence>
<evidence type="ECO:0000256" key="1">
    <source>
        <dbReference type="SAM" id="MobiDB-lite"/>
    </source>
</evidence>
<protein>
    <submittedName>
        <fullName evidence="2">Uncharacterized protein</fullName>
    </submittedName>
</protein>
<accession>A0A9K3GFY1</accession>
<dbReference type="EMBL" id="BDIP01000349">
    <property type="protein sequence ID" value="GIQ81267.1"/>
    <property type="molecule type" value="Genomic_DNA"/>
</dbReference>
<evidence type="ECO:0000313" key="3">
    <source>
        <dbReference type="Proteomes" id="UP000265618"/>
    </source>
</evidence>
<reference evidence="2 3" key="1">
    <citation type="journal article" date="2018" name="PLoS ONE">
        <title>The draft genome of Kipferlia bialata reveals reductive genome evolution in fornicate parasites.</title>
        <authorList>
            <person name="Tanifuji G."/>
            <person name="Takabayashi S."/>
            <person name="Kume K."/>
            <person name="Takagi M."/>
            <person name="Nakayama T."/>
            <person name="Kamikawa R."/>
            <person name="Inagaki Y."/>
            <person name="Hashimoto T."/>
        </authorList>
    </citation>
    <scope>NUCLEOTIDE SEQUENCE [LARGE SCALE GENOMIC DNA]</scope>
    <source>
        <strain evidence="2">NY0173</strain>
    </source>
</reference>
<dbReference type="Proteomes" id="UP000265618">
    <property type="component" value="Unassembled WGS sequence"/>
</dbReference>
<feature type="region of interest" description="Disordered" evidence="1">
    <location>
        <begin position="57"/>
        <end position="76"/>
    </location>
</feature>
<evidence type="ECO:0000313" key="2">
    <source>
        <dbReference type="EMBL" id="GIQ81267.1"/>
    </source>
</evidence>
<feature type="non-terminal residue" evidence="2">
    <location>
        <position position="1"/>
    </location>
</feature>
<gene>
    <name evidence="2" type="ORF">KIPB_002200</name>
</gene>